<dbReference type="RefSeq" id="WP_229384106.1">
    <property type="nucleotide sequence ID" value="NZ_JAGTTN010000002.1"/>
</dbReference>
<sequence>MATWHTPETLREEWTDADTISDDTLDALLEVAQDQVIAYAPSLPAVDVAWVDGYLVPESPSSIPTRYAYAQLRQVQNLWNAGRVDTTGGIGDGGDFVMRPHPLDWHVKAIIRPKRGKPRVR</sequence>
<comment type="caution">
    <text evidence="1">The sequence shown here is derived from an EMBL/GenBank/DDBJ whole genome shotgun (WGS) entry which is preliminary data.</text>
</comment>
<dbReference type="AlphaFoldDB" id="A0A9X1LUC4"/>
<name>A0A9X1LUC4_9MICO</name>
<reference evidence="1" key="1">
    <citation type="submission" date="2021-04" db="EMBL/GenBank/DDBJ databases">
        <title>Microbacterium tenobrionis sp. nov. and Microbacterium allomyrinae sp. nov., isolated from larvae of Tenobrio molitor and Allomyrina dichotoma, respectively.</title>
        <authorList>
            <person name="Lee S.D."/>
        </authorList>
    </citation>
    <scope>NUCLEOTIDE SEQUENCE</scope>
    <source>
        <strain evidence="1">BWT-G7</strain>
    </source>
</reference>
<protein>
    <submittedName>
        <fullName evidence="1">Uncharacterized protein</fullName>
    </submittedName>
</protein>
<evidence type="ECO:0000313" key="1">
    <source>
        <dbReference type="EMBL" id="MCC2032194.1"/>
    </source>
</evidence>
<accession>A0A9X1LUC4</accession>
<organism evidence="1 2">
    <name type="scientific">Microbacterium allomyrinae</name>
    <dbReference type="NCBI Taxonomy" id="2830666"/>
    <lineage>
        <taxon>Bacteria</taxon>
        <taxon>Bacillati</taxon>
        <taxon>Actinomycetota</taxon>
        <taxon>Actinomycetes</taxon>
        <taxon>Micrococcales</taxon>
        <taxon>Microbacteriaceae</taxon>
        <taxon>Microbacterium</taxon>
    </lineage>
</organism>
<proteinExistence type="predicted"/>
<dbReference type="Proteomes" id="UP001139354">
    <property type="component" value="Unassembled WGS sequence"/>
</dbReference>
<evidence type="ECO:0000313" key="2">
    <source>
        <dbReference type="Proteomes" id="UP001139354"/>
    </source>
</evidence>
<gene>
    <name evidence="1" type="ORF">KEC57_08345</name>
</gene>
<keyword evidence="2" id="KW-1185">Reference proteome</keyword>
<dbReference type="EMBL" id="JAGTTN010000002">
    <property type="protein sequence ID" value="MCC2032194.1"/>
    <property type="molecule type" value="Genomic_DNA"/>
</dbReference>